<evidence type="ECO:0000256" key="9">
    <source>
        <dbReference type="ARBA" id="ARBA00049940"/>
    </source>
</evidence>
<gene>
    <name evidence="12" type="primary">crcB1</name>
    <name evidence="10" type="synonym">crcB</name>
    <name evidence="10" type="synonym">fluC</name>
    <name evidence="12" type="ORF">GCM10011583_64960</name>
</gene>
<keyword evidence="5 10" id="KW-0472">Membrane</keyword>
<keyword evidence="3 10" id="KW-0812">Transmembrane</keyword>
<feature type="binding site" evidence="10">
    <location>
        <position position="124"/>
    </location>
    <ligand>
        <name>Na(+)</name>
        <dbReference type="ChEBI" id="CHEBI:29101"/>
        <note>structural</note>
    </ligand>
</feature>
<dbReference type="EMBL" id="BMMV01000029">
    <property type="protein sequence ID" value="GGK24038.1"/>
    <property type="molecule type" value="Genomic_DNA"/>
</dbReference>
<sequence length="177" mass="17915">MSPGPEDGPAGSAGSAGSTGSGAEPVDPDVDLREPGQRAEAAGHRLWHVLAVISAGGAAGATARYGAERLWPTADGAFPWTTFVVNVLGCGLIGVLMVLVAEGGWSVHPLVRPFLGVGVLGGFTTFSTYTLDFLRLVRHGEAPAALGYAAVTLVGAMAAVWLAATLTRRAVGRVAAP</sequence>
<evidence type="ECO:0000256" key="8">
    <source>
        <dbReference type="ARBA" id="ARBA00035585"/>
    </source>
</evidence>
<proteinExistence type="inferred from homology"/>
<evidence type="ECO:0000256" key="2">
    <source>
        <dbReference type="ARBA" id="ARBA00022475"/>
    </source>
</evidence>
<keyword evidence="10" id="KW-0479">Metal-binding</keyword>
<reference evidence="13" key="1">
    <citation type="journal article" date="2019" name="Int. J. Syst. Evol. Microbiol.">
        <title>The Global Catalogue of Microorganisms (GCM) 10K type strain sequencing project: providing services to taxonomists for standard genome sequencing and annotation.</title>
        <authorList>
            <consortium name="The Broad Institute Genomics Platform"/>
            <consortium name="The Broad Institute Genome Sequencing Center for Infectious Disease"/>
            <person name="Wu L."/>
            <person name="Ma J."/>
        </authorList>
    </citation>
    <scope>NUCLEOTIDE SEQUENCE [LARGE SCALE GENOMIC DNA]</scope>
    <source>
        <strain evidence="13">CGMCC 4.7275</strain>
    </source>
</reference>
<dbReference type="HAMAP" id="MF_00454">
    <property type="entry name" value="FluC"/>
    <property type="match status" value="1"/>
</dbReference>
<evidence type="ECO:0000256" key="5">
    <source>
        <dbReference type="ARBA" id="ARBA00023136"/>
    </source>
</evidence>
<comment type="catalytic activity">
    <reaction evidence="8">
        <text>fluoride(in) = fluoride(out)</text>
        <dbReference type="Rhea" id="RHEA:76159"/>
        <dbReference type="ChEBI" id="CHEBI:17051"/>
    </reaction>
    <physiologicalReaction direction="left-to-right" evidence="8">
        <dbReference type="Rhea" id="RHEA:76160"/>
    </physiologicalReaction>
</comment>
<feature type="transmembrane region" description="Helical" evidence="10">
    <location>
        <begin position="143"/>
        <end position="164"/>
    </location>
</feature>
<keyword evidence="13" id="KW-1185">Reference proteome</keyword>
<keyword evidence="6 10" id="KW-0407">Ion channel</keyword>
<evidence type="ECO:0000256" key="3">
    <source>
        <dbReference type="ARBA" id="ARBA00022692"/>
    </source>
</evidence>
<feature type="region of interest" description="Disordered" evidence="11">
    <location>
        <begin position="1"/>
        <end position="33"/>
    </location>
</feature>
<comment type="subcellular location">
    <subcellularLocation>
        <location evidence="1 10">Cell membrane</location>
        <topology evidence="1 10">Multi-pass membrane protein</topology>
    </subcellularLocation>
</comment>
<evidence type="ECO:0000256" key="10">
    <source>
        <dbReference type="HAMAP-Rule" id="MF_00454"/>
    </source>
</evidence>
<evidence type="ECO:0000256" key="7">
    <source>
        <dbReference type="ARBA" id="ARBA00035120"/>
    </source>
</evidence>
<comment type="function">
    <text evidence="9 10">Fluoride-specific ion channel. Important for reducing fluoride concentration in the cell, thus reducing its toxicity.</text>
</comment>
<feature type="binding site" evidence="10">
    <location>
        <position position="121"/>
    </location>
    <ligand>
        <name>Na(+)</name>
        <dbReference type="ChEBI" id="CHEBI:29101"/>
        <note>structural</note>
    </ligand>
</feature>
<keyword evidence="10" id="KW-0406">Ion transport</keyword>
<feature type="transmembrane region" description="Helical" evidence="10">
    <location>
        <begin position="46"/>
        <end position="65"/>
    </location>
</feature>
<feature type="compositionally biased region" description="Low complexity" evidence="11">
    <location>
        <begin position="1"/>
        <end position="25"/>
    </location>
</feature>
<dbReference type="InterPro" id="IPR003691">
    <property type="entry name" value="FluC"/>
</dbReference>
<keyword evidence="2 10" id="KW-1003">Cell membrane</keyword>
<comment type="similarity">
    <text evidence="7 10">Belongs to the fluoride channel Fluc/FEX (TC 1.A.43) family.</text>
</comment>
<dbReference type="Pfam" id="PF02537">
    <property type="entry name" value="CRCB"/>
    <property type="match status" value="1"/>
</dbReference>
<organism evidence="12 13">
    <name type="scientific">Streptomyces camponoticapitis</name>
    <dbReference type="NCBI Taxonomy" id="1616125"/>
    <lineage>
        <taxon>Bacteria</taxon>
        <taxon>Bacillati</taxon>
        <taxon>Actinomycetota</taxon>
        <taxon>Actinomycetes</taxon>
        <taxon>Kitasatosporales</taxon>
        <taxon>Streptomycetaceae</taxon>
        <taxon>Streptomyces</taxon>
    </lineage>
</organism>
<evidence type="ECO:0000313" key="12">
    <source>
        <dbReference type="EMBL" id="GGK24038.1"/>
    </source>
</evidence>
<evidence type="ECO:0000256" key="4">
    <source>
        <dbReference type="ARBA" id="ARBA00022989"/>
    </source>
</evidence>
<dbReference type="RefSeq" id="WP_189111166.1">
    <property type="nucleotide sequence ID" value="NZ_BMMV01000029.1"/>
</dbReference>
<accession>A0ABQ2EST1</accession>
<comment type="activity regulation">
    <text evidence="10">Na(+) is not transported, but it plays an essential structural role and its presence is essential for fluoride channel function.</text>
</comment>
<feature type="transmembrane region" description="Helical" evidence="10">
    <location>
        <begin position="113"/>
        <end position="131"/>
    </location>
</feature>
<keyword evidence="10" id="KW-0813">Transport</keyword>
<keyword evidence="10" id="KW-0915">Sodium</keyword>
<evidence type="ECO:0000256" key="1">
    <source>
        <dbReference type="ARBA" id="ARBA00004651"/>
    </source>
</evidence>
<evidence type="ECO:0000256" key="11">
    <source>
        <dbReference type="SAM" id="MobiDB-lite"/>
    </source>
</evidence>
<feature type="transmembrane region" description="Helical" evidence="10">
    <location>
        <begin position="77"/>
        <end position="101"/>
    </location>
</feature>
<name>A0ABQ2EST1_9ACTN</name>
<comment type="caution">
    <text evidence="12">The sequence shown here is derived from an EMBL/GenBank/DDBJ whole genome shotgun (WGS) entry which is preliminary data.</text>
</comment>
<keyword evidence="4 10" id="KW-1133">Transmembrane helix</keyword>
<protein>
    <recommendedName>
        <fullName evidence="10">Fluoride-specific ion channel FluC</fullName>
    </recommendedName>
</protein>
<evidence type="ECO:0000313" key="13">
    <source>
        <dbReference type="Proteomes" id="UP000660265"/>
    </source>
</evidence>
<dbReference type="PANTHER" id="PTHR28259">
    <property type="entry name" value="FLUORIDE EXPORT PROTEIN 1-RELATED"/>
    <property type="match status" value="1"/>
</dbReference>
<evidence type="ECO:0000256" key="6">
    <source>
        <dbReference type="ARBA" id="ARBA00023303"/>
    </source>
</evidence>
<dbReference type="PANTHER" id="PTHR28259:SF1">
    <property type="entry name" value="FLUORIDE EXPORT PROTEIN 1-RELATED"/>
    <property type="match status" value="1"/>
</dbReference>
<dbReference type="Proteomes" id="UP000660265">
    <property type="component" value="Unassembled WGS sequence"/>
</dbReference>